<dbReference type="GO" id="GO:0004725">
    <property type="term" value="F:protein tyrosine phosphatase activity"/>
    <property type="evidence" value="ECO:0007669"/>
    <property type="project" value="InterPro"/>
</dbReference>
<feature type="active site" evidence="4">
    <location>
        <position position="14"/>
    </location>
</feature>
<gene>
    <name evidence="6" type="ORF">FYJ27_11285</name>
</gene>
<protein>
    <submittedName>
        <fullName evidence="6">Low molecular weight protein arginine phosphatase</fullName>
    </submittedName>
</protein>
<keyword evidence="3" id="KW-0904">Protein phosphatase</keyword>
<dbReference type="PRINTS" id="PR00719">
    <property type="entry name" value="LMWPTPASE"/>
</dbReference>
<feature type="active site" description="Nucleophile" evidence="4">
    <location>
        <position position="8"/>
    </location>
</feature>
<evidence type="ECO:0000256" key="4">
    <source>
        <dbReference type="PIRSR" id="PIRSR617867-1"/>
    </source>
</evidence>
<name>A0A844FK26_9FIRM</name>
<dbReference type="PANTHER" id="PTHR11717:SF31">
    <property type="entry name" value="LOW MOLECULAR WEIGHT PROTEIN-TYROSINE-PHOSPHATASE ETP-RELATED"/>
    <property type="match status" value="1"/>
</dbReference>
<dbReference type="SMART" id="SM00226">
    <property type="entry name" value="LMWPc"/>
    <property type="match status" value="1"/>
</dbReference>
<dbReference type="PANTHER" id="PTHR11717">
    <property type="entry name" value="LOW MOLECULAR WEIGHT PROTEIN TYROSINE PHOSPHATASE"/>
    <property type="match status" value="1"/>
</dbReference>
<evidence type="ECO:0000313" key="6">
    <source>
        <dbReference type="EMBL" id="MSS44282.1"/>
    </source>
</evidence>
<dbReference type="InterPro" id="IPR036196">
    <property type="entry name" value="Ptyr_pPase_sf"/>
</dbReference>
<dbReference type="Pfam" id="PF01451">
    <property type="entry name" value="LMWPc"/>
    <property type="match status" value="1"/>
</dbReference>
<feature type="active site" description="Proton donor" evidence="4">
    <location>
        <position position="121"/>
    </location>
</feature>
<dbReference type="EMBL" id="VULR01000021">
    <property type="protein sequence ID" value="MSS44282.1"/>
    <property type="molecule type" value="Genomic_DNA"/>
</dbReference>
<dbReference type="InterPro" id="IPR017867">
    <property type="entry name" value="Tyr_phospatase_low_mol_wt"/>
</dbReference>
<dbReference type="Gene3D" id="3.40.50.2300">
    <property type="match status" value="1"/>
</dbReference>
<comment type="caution">
    <text evidence="6">The sequence shown here is derived from an EMBL/GenBank/DDBJ whole genome shotgun (WGS) entry which is preliminary data.</text>
</comment>
<dbReference type="InterPro" id="IPR023485">
    <property type="entry name" value="Ptyr_pPase"/>
</dbReference>
<evidence type="ECO:0000256" key="2">
    <source>
        <dbReference type="ARBA" id="ARBA00022801"/>
    </source>
</evidence>
<dbReference type="AlphaFoldDB" id="A0A844FK26"/>
<reference evidence="6 7" key="1">
    <citation type="submission" date="2019-08" db="EMBL/GenBank/DDBJ databases">
        <title>In-depth cultivation of the pig gut microbiome towards novel bacterial diversity and tailored functional studies.</title>
        <authorList>
            <person name="Wylensek D."/>
            <person name="Hitch T.C.A."/>
            <person name="Clavel T."/>
        </authorList>
    </citation>
    <scope>NUCLEOTIDE SEQUENCE [LARGE SCALE GENOMIC DNA]</scope>
    <source>
        <strain evidence="6 7">Med78-601-WT-4W-RMD-3</strain>
    </source>
</reference>
<feature type="domain" description="Phosphotyrosine protein phosphatase I" evidence="5">
    <location>
        <begin position="2"/>
        <end position="147"/>
    </location>
</feature>
<keyword evidence="2" id="KW-0378">Hydrolase</keyword>
<evidence type="ECO:0000256" key="1">
    <source>
        <dbReference type="ARBA" id="ARBA00011063"/>
    </source>
</evidence>
<dbReference type="SUPFAM" id="SSF52788">
    <property type="entry name" value="Phosphotyrosine protein phosphatases I"/>
    <property type="match status" value="1"/>
</dbReference>
<dbReference type="CDD" id="cd16344">
    <property type="entry name" value="LMWPAP"/>
    <property type="match status" value="1"/>
</dbReference>
<comment type="similarity">
    <text evidence="1">Belongs to the low molecular weight phosphotyrosine protein phosphatase family.</text>
</comment>
<evidence type="ECO:0000313" key="7">
    <source>
        <dbReference type="Proteomes" id="UP000462760"/>
    </source>
</evidence>
<dbReference type="InterPro" id="IPR050438">
    <property type="entry name" value="LMW_PTPase"/>
</dbReference>
<dbReference type="Proteomes" id="UP000462760">
    <property type="component" value="Unassembled WGS sequence"/>
</dbReference>
<proteinExistence type="inferred from homology"/>
<evidence type="ECO:0000256" key="3">
    <source>
        <dbReference type="ARBA" id="ARBA00022912"/>
    </source>
</evidence>
<accession>A0A844FK26</accession>
<dbReference type="RefSeq" id="WP_326831088.1">
    <property type="nucleotide sequence ID" value="NZ_VULR01000021.1"/>
</dbReference>
<sequence>MRQVLFVCTGNTCRSSMAEGLFKDILDRKEIRNIKVDSAGVFAMEGSRASKEAIEILKKEGIDISSHRAKMVNKELLDGSDLILTMTRSHKDALINNYSGVQGKVYTLKEYAFGLEEDIMDPYGMGLRAYEESKKEIEEALEKIAEKIQE</sequence>
<evidence type="ECO:0000259" key="5">
    <source>
        <dbReference type="SMART" id="SM00226"/>
    </source>
</evidence>
<organism evidence="6 7">
    <name type="scientific">Anaerosalibacter bizertensis</name>
    <dbReference type="NCBI Taxonomy" id="932217"/>
    <lineage>
        <taxon>Bacteria</taxon>
        <taxon>Bacillati</taxon>
        <taxon>Bacillota</taxon>
        <taxon>Tissierellia</taxon>
        <taxon>Tissierellales</taxon>
        <taxon>Sporanaerobacteraceae</taxon>
        <taxon>Anaerosalibacter</taxon>
    </lineage>
</organism>